<keyword evidence="6" id="KW-1015">Disulfide bond</keyword>
<keyword evidence="9" id="KW-1185">Reference proteome</keyword>
<accession>A0A6A1VS99</accession>
<evidence type="ECO:0000313" key="8">
    <source>
        <dbReference type="EMBL" id="KAB1213560.1"/>
    </source>
</evidence>
<dbReference type="GO" id="GO:0005576">
    <property type="term" value="C:extracellular region"/>
    <property type="evidence" value="ECO:0007669"/>
    <property type="project" value="UniProtKB-SubCell"/>
</dbReference>
<protein>
    <submittedName>
        <fullName evidence="8">Protein RALF-like 32</fullName>
    </submittedName>
</protein>
<dbReference type="GO" id="GO:0009506">
    <property type="term" value="C:plasmodesma"/>
    <property type="evidence" value="ECO:0007669"/>
    <property type="project" value="TreeGrafter"/>
</dbReference>
<gene>
    <name evidence="8" type="ORF">CJ030_MR5G010491</name>
</gene>
<evidence type="ECO:0000256" key="7">
    <source>
        <dbReference type="SAM" id="SignalP"/>
    </source>
</evidence>
<keyword evidence="3" id="KW-0964">Secreted</keyword>
<evidence type="ECO:0000256" key="4">
    <source>
        <dbReference type="ARBA" id="ARBA00022702"/>
    </source>
</evidence>
<comment type="similarity">
    <text evidence="2">Belongs to the plant rapid alkalinization factor (RALF) family.</text>
</comment>
<organism evidence="8 9">
    <name type="scientific">Morella rubra</name>
    <name type="common">Chinese bayberry</name>
    <dbReference type="NCBI Taxonomy" id="262757"/>
    <lineage>
        <taxon>Eukaryota</taxon>
        <taxon>Viridiplantae</taxon>
        <taxon>Streptophyta</taxon>
        <taxon>Embryophyta</taxon>
        <taxon>Tracheophyta</taxon>
        <taxon>Spermatophyta</taxon>
        <taxon>Magnoliopsida</taxon>
        <taxon>eudicotyledons</taxon>
        <taxon>Gunneridae</taxon>
        <taxon>Pentapetalae</taxon>
        <taxon>rosids</taxon>
        <taxon>fabids</taxon>
        <taxon>Fagales</taxon>
        <taxon>Myricaceae</taxon>
        <taxon>Morella</taxon>
    </lineage>
</organism>
<feature type="chain" id="PRO_5025638702" evidence="7">
    <location>
        <begin position="24"/>
        <end position="110"/>
    </location>
</feature>
<dbReference type="GO" id="GO:0005179">
    <property type="term" value="F:hormone activity"/>
    <property type="evidence" value="ECO:0007669"/>
    <property type="project" value="UniProtKB-KW"/>
</dbReference>
<comment type="subcellular location">
    <subcellularLocation>
        <location evidence="1">Secreted</location>
    </subcellularLocation>
</comment>
<dbReference type="Proteomes" id="UP000516437">
    <property type="component" value="Chromosome 5"/>
</dbReference>
<dbReference type="InterPro" id="IPR008801">
    <property type="entry name" value="RALF"/>
</dbReference>
<keyword evidence="4" id="KW-0372">Hormone</keyword>
<proteinExistence type="inferred from homology"/>
<evidence type="ECO:0000256" key="5">
    <source>
        <dbReference type="ARBA" id="ARBA00022729"/>
    </source>
</evidence>
<evidence type="ECO:0000313" key="9">
    <source>
        <dbReference type="Proteomes" id="UP000516437"/>
    </source>
</evidence>
<name>A0A6A1VS99_9ROSI</name>
<dbReference type="AlphaFoldDB" id="A0A6A1VS99"/>
<reference evidence="8 9" key="1">
    <citation type="journal article" date="2019" name="Plant Biotechnol. J.">
        <title>The red bayberry genome and genetic basis of sex determination.</title>
        <authorList>
            <person name="Jia H.M."/>
            <person name="Jia H.J."/>
            <person name="Cai Q.L."/>
            <person name="Wang Y."/>
            <person name="Zhao H.B."/>
            <person name="Yang W.F."/>
            <person name="Wang G.Y."/>
            <person name="Li Y.H."/>
            <person name="Zhan D.L."/>
            <person name="Shen Y.T."/>
            <person name="Niu Q.F."/>
            <person name="Chang L."/>
            <person name="Qiu J."/>
            <person name="Zhao L."/>
            <person name="Xie H.B."/>
            <person name="Fu W.Y."/>
            <person name="Jin J."/>
            <person name="Li X.W."/>
            <person name="Jiao Y."/>
            <person name="Zhou C.C."/>
            <person name="Tu T."/>
            <person name="Chai C.Y."/>
            <person name="Gao J.L."/>
            <person name="Fan L.J."/>
            <person name="van de Weg E."/>
            <person name="Wang J.Y."/>
            <person name="Gao Z.S."/>
        </authorList>
    </citation>
    <scope>NUCLEOTIDE SEQUENCE [LARGE SCALE GENOMIC DNA]</scope>
    <source>
        <tissue evidence="8">Leaves</tissue>
    </source>
</reference>
<dbReference type="GO" id="GO:0040008">
    <property type="term" value="P:regulation of growth"/>
    <property type="evidence" value="ECO:0007669"/>
    <property type="project" value="UniProtKB-ARBA"/>
</dbReference>
<evidence type="ECO:0000256" key="2">
    <source>
        <dbReference type="ARBA" id="ARBA00009178"/>
    </source>
</evidence>
<sequence length="110" mass="11927">MKSLKFHLLLALGLVCLIYPASSTTSAYPTCNGSIADCNEENEQSMESEISRRFLAQQKTISYRVLNRNQPVCSGGAAGESYSKNGGCLPPPSNPPTRGCPKYYRCRSGS</sequence>
<dbReference type="PANTHER" id="PTHR33136">
    <property type="entry name" value="RAPID ALKALINIZATION FACTOR-LIKE"/>
    <property type="match status" value="1"/>
</dbReference>
<dbReference type="Pfam" id="PF05498">
    <property type="entry name" value="RALF"/>
    <property type="match status" value="1"/>
</dbReference>
<dbReference type="OrthoDB" id="1921542at2759"/>
<evidence type="ECO:0000256" key="6">
    <source>
        <dbReference type="ARBA" id="ARBA00023157"/>
    </source>
</evidence>
<evidence type="ECO:0000256" key="3">
    <source>
        <dbReference type="ARBA" id="ARBA00022525"/>
    </source>
</evidence>
<dbReference type="PANTHER" id="PTHR33136:SF4">
    <property type="entry name" value="PROTEIN RALF-LIKE 32"/>
    <property type="match status" value="1"/>
</dbReference>
<keyword evidence="5 7" id="KW-0732">Signal</keyword>
<comment type="caution">
    <text evidence="8">The sequence shown here is derived from an EMBL/GenBank/DDBJ whole genome shotgun (WGS) entry which is preliminary data.</text>
</comment>
<evidence type="ECO:0000256" key="1">
    <source>
        <dbReference type="ARBA" id="ARBA00004613"/>
    </source>
</evidence>
<feature type="signal peptide" evidence="7">
    <location>
        <begin position="1"/>
        <end position="23"/>
    </location>
</feature>
<dbReference type="GO" id="GO:0019722">
    <property type="term" value="P:calcium-mediated signaling"/>
    <property type="evidence" value="ECO:0007669"/>
    <property type="project" value="TreeGrafter"/>
</dbReference>
<dbReference type="EMBL" id="RXIC02000023">
    <property type="protein sequence ID" value="KAB1213560.1"/>
    <property type="molecule type" value="Genomic_DNA"/>
</dbReference>